<name>A0A6A0AIN3_HAELA</name>
<keyword evidence="3" id="KW-1185">Reference proteome</keyword>
<protein>
    <submittedName>
        <fullName evidence="2">Uncharacterized protein</fullName>
    </submittedName>
</protein>
<organism evidence="2 3">
    <name type="scientific">Haematococcus lacustris</name>
    <name type="common">Green alga</name>
    <name type="synonym">Haematococcus pluvialis</name>
    <dbReference type="NCBI Taxonomy" id="44745"/>
    <lineage>
        <taxon>Eukaryota</taxon>
        <taxon>Viridiplantae</taxon>
        <taxon>Chlorophyta</taxon>
        <taxon>core chlorophytes</taxon>
        <taxon>Chlorophyceae</taxon>
        <taxon>CS clade</taxon>
        <taxon>Chlamydomonadales</taxon>
        <taxon>Haematococcaceae</taxon>
        <taxon>Haematococcus</taxon>
    </lineage>
</organism>
<sequence>MKGHFGHSVPTPLAKIRVSRTLHRVSRTLHRVARTLHRVARTLHRGQQNPAQGRHENSGSAGPCTGSPVQGPRTRAIAHYWLRHLACHLLGWAVVTILYNRSYSHFMKSHFGHLVPTPLAKIRVSRTLHRVARTLHRVLRP</sequence>
<evidence type="ECO:0000256" key="1">
    <source>
        <dbReference type="SAM" id="MobiDB-lite"/>
    </source>
</evidence>
<comment type="caution">
    <text evidence="2">The sequence shown here is derived from an EMBL/GenBank/DDBJ whole genome shotgun (WGS) entry which is preliminary data.</text>
</comment>
<gene>
    <name evidence="2" type="ORF">HaLaN_32047</name>
</gene>
<dbReference type="AlphaFoldDB" id="A0A6A0AIN3"/>
<dbReference type="EMBL" id="BLLF01007102">
    <property type="protein sequence ID" value="GFH32770.1"/>
    <property type="molecule type" value="Genomic_DNA"/>
</dbReference>
<accession>A0A6A0AIN3</accession>
<dbReference type="Proteomes" id="UP000485058">
    <property type="component" value="Unassembled WGS sequence"/>
</dbReference>
<feature type="region of interest" description="Disordered" evidence="1">
    <location>
        <begin position="39"/>
        <end position="69"/>
    </location>
</feature>
<proteinExistence type="predicted"/>
<reference evidence="2 3" key="1">
    <citation type="submission" date="2020-02" db="EMBL/GenBank/DDBJ databases">
        <title>Draft genome sequence of Haematococcus lacustris strain NIES-144.</title>
        <authorList>
            <person name="Morimoto D."/>
            <person name="Nakagawa S."/>
            <person name="Yoshida T."/>
            <person name="Sawayama S."/>
        </authorList>
    </citation>
    <scope>NUCLEOTIDE SEQUENCE [LARGE SCALE GENOMIC DNA]</scope>
    <source>
        <strain evidence="2 3">NIES-144</strain>
    </source>
</reference>
<evidence type="ECO:0000313" key="2">
    <source>
        <dbReference type="EMBL" id="GFH32770.1"/>
    </source>
</evidence>
<evidence type="ECO:0000313" key="3">
    <source>
        <dbReference type="Proteomes" id="UP000485058"/>
    </source>
</evidence>